<evidence type="ECO:0000256" key="2">
    <source>
        <dbReference type="ARBA" id="ARBA00023008"/>
    </source>
</evidence>
<evidence type="ECO:0000313" key="5">
    <source>
        <dbReference type="Proteomes" id="UP000218767"/>
    </source>
</evidence>
<keyword evidence="1" id="KW-0732">Signal</keyword>
<evidence type="ECO:0000256" key="1">
    <source>
        <dbReference type="ARBA" id="ARBA00022729"/>
    </source>
</evidence>
<evidence type="ECO:0000259" key="3">
    <source>
        <dbReference type="Pfam" id="PF04234"/>
    </source>
</evidence>
<dbReference type="AlphaFoldDB" id="A0A2A4X5D9"/>
<accession>A0A2A4X5D9</accession>
<organism evidence="4 5">
    <name type="scientific">SAR86 cluster bacterium</name>
    <dbReference type="NCBI Taxonomy" id="2030880"/>
    <lineage>
        <taxon>Bacteria</taxon>
        <taxon>Pseudomonadati</taxon>
        <taxon>Pseudomonadota</taxon>
        <taxon>Gammaproteobacteria</taxon>
        <taxon>SAR86 cluster</taxon>
    </lineage>
</organism>
<dbReference type="Pfam" id="PF04234">
    <property type="entry name" value="CopC"/>
    <property type="match status" value="1"/>
</dbReference>
<dbReference type="GO" id="GO:0005507">
    <property type="term" value="F:copper ion binding"/>
    <property type="evidence" value="ECO:0007669"/>
    <property type="project" value="InterPro"/>
</dbReference>
<dbReference type="InterPro" id="IPR014756">
    <property type="entry name" value="Ig_E-set"/>
</dbReference>
<dbReference type="InterPro" id="IPR014755">
    <property type="entry name" value="Cu-Rt/internalin_Ig-like"/>
</dbReference>
<protein>
    <recommendedName>
        <fullName evidence="3">CopC domain-containing protein</fullName>
    </recommendedName>
</protein>
<evidence type="ECO:0000313" key="4">
    <source>
        <dbReference type="EMBL" id="PCI77726.1"/>
    </source>
</evidence>
<reference evidence="5" key="1">
    <citation type="submission" date="2017-08" db="EMBL/GenBank/DDBJ databases">
        <title>A dynamic microbial community with high functional redundancy inhabits the cold, oxic subseafloor aquifer.</title>
        <authorList>
            <person name="Tully B.J."/>
            <person name="Wheat C.G."/>
            <person name="Glazer B.T."/>
            <person name="Huber J.A."/>
        </authorList>
    </citation>
    <scope>NUCLEOTIDE SEQUENCE [LARGE SCALE GENOMIC DNA]</scope>
</reference>
<sequence length="193" mass="21943">MGIGFWHTAAAQSLQDDLYHQDEDVTGISFETETSPADDSVLVEAPEQMSLQFPYGVRLVKLTLRNELRDWVDISFRYDPRIQERFLWQIPQLNTATYFTADWAILAENDRLVRGSFSFSFGPNAEAPSVTKAAEALLIDSRNGNTSNTRFVTPPRTNIIINQDRRSYDPPFTIKLEDQEPAEQVRDSSAAPR</sequence>
<gene>
    <name evidence="4" type="ORF">COB20_07360</name>
</gene>
<dbReference type="SUPFAM" id="SSF81296">
    <property type="entry name" value="E set domains"/>
    <property type="match status" value="1"/>
</dbReference>
<dbReference type="Proteomes" id="UP000218767">
    <property type="component" value="Unassembled WGS sequence"/>
</dbReference>
<dbReference type="GO" id="GO:0042597">
    <property type="term" value="C:periplasmic space"/>
    <property type="evidence" value="ECO:0007669"/>
    <property type="project" value="InterPro"/>
</dbReference>
<dbReference type="InterPro" id="IPR007348">
    <property type="entry name" value="CopC_dom"/>
</dbReference>
<feature type="domain" description="CopC" evidence="3">
    <location>
        <begin position="32"/>
        <end position="120"/>
    </location>
</feature>
<comment type="caution">
    <text evidence="4">The sequence shown here is derived from an EMBL/GenBank/DDBJ whole genome shotgun (WGS) entry which is preliminary data.</text>
</comment>
<proteinExistence type="predicted"/>
<name>A0A2A4X5D9_9GAMM</name>
<dbReference type="GO" id="GO:0046688">
    <property type="term" value="P:response to copper ion"/>
    <property type="evidence" value="ECO:0007669"/>
    <property type="project" value="InterPro"/>
</dbReference>
<dbReference type="Gene3D" id="2.60.40.1220">
    <property type="match status" value="1"/>
</dbReference>
<keyword evidence="2" id="KW-0186">Copper</keyword>
<dbReference type="EMBL" id="NVUL01000043">
    <property type="protein sequence ID" value="PCI77726.1"/>
    <property type="molecule type" value="Genomic_DNA"/>
</dbReference>